<dbReference type="AlphaFoldDB" id="A0A3M7E567"/>
<proteinExistence type="inferred from homology"/>
<dbReference type="Pfam" id="PF01722">
    <property type="entry name" value="BolA"/>
    <property type="match status" value="1"/>
</dbReference>
<sequence>RPLRRYTVVSRTKPTQRHRHPHAERETENKGGEMSARTDAEATNNQLSSGVTPEHLQTVLKDKLEAQHVEIADLSGGCGQMFECIIVSPQFAKKTTLARHRLVNNTLRDEIAAIHAWTPKCHTPEEWERKKGGA</sequence>
<dbReference type="Proteomes" id="UP000269276">
    <property type="component" value="Unassembled WGS sequence"/>
</dbReference>
<evidence type="ECO:0008006" key="5">
    <source>
        <dbReference type="Google" id="ProtNLM"/>
    </source>
</evidence>
<gene>
    <name evidence="3" type="ORF">D0863_05104</name>
</gene>
<dbReference type="InterPro" id="IPR045115">
    <property type="entry name" value="BOL2"/>
</dbReference>
<comment type="similarity">
    <text evidence="1">Belongs to the BolA/IbaG family.</text>
</comment>
<dbReference type="GO" id="GO:0051537">
    <property type="term" value="F:2 iron, 2 sulfur cluster binding"/>
    <property type="evidence" value="ECO:0007669"/>
    <property type="project" value="InterPro"/>
</dbReference>
<dbReference type="PANTHER" id="PTHR12735:SF27">
    <property type="entry name" value="BOLA-LIKE PROTEIN 2"/>
    <property type="match status" value="1"/>
</dbReference>
<feature type="region of interest" description="Disordered" evidence="2">
    <location>
        <begin position="1"/>
        <end position="52"/>
    </location>
</feature>
<dbReference type="PANTHER" id="PTHR12735">
    <property type="entry name" value="BOLA-LIKE PROTEIN-RELATED"/>
    <property type="match status" value="1"/>
</dbReference>
<feature type="compositionally biased region" description="Basic and acidic residues" evidence="2">
    <location>
        <begin position="23"/>
        <end position="40"/>
    </location>
</feature>
<dbReference type="EMBL" id="QWIP01000143">
    <property type="protein sequence ID" value="RMY71500.1"/>
    <property type="molecule type" value="Genomic_DNA"/>
</dbReference>
<evidence type="ECO:0000313" key="4">
    <source>
        <dbReference type="Proteomes" id="UP000269276"/>
    </source>
</evidence>
<dbReference type="InterPro" id="IPR002634">
    <property type="entry name" value="BolA"/>
</dbReference>
<name>A0A3M7E567_HORWE</name>
<dbReference type="OrthoDB" id="4983at2759"/>
<feature type="compositionally biased region" description="Polar residues" evidence="2">
    <location>
        <begin position="41"/>
        <end position="51"/>
    </location>
</feature>
<evidence type="ECO:0000313" key="3">
    <source>
        <dbReference type="EMBL" id="RMY71500.1"/>
    </source>
</evidence>
<organism evidence="3 4">
    <name type="scientific">Hortaea werneckii</name>
    <name type="common">Black yeast</name>
    <name type="synonym">Cladosporium werneckii</name>
    <dbReference type="NCBI Taxonomy" id="91943"/>
    <lineage>
        <taxon>Eukaryota</taxon>
        <taxon>Fungi</taxon>
        <taxon>Dikarya</taxon>
        <taxon>Ascomycota</taxon>
        <taxon>Pezizomycotina</taxon>
        <taxon>Dothideomycetes</taxon>
        <taxon>Dothideomycetidae</taxon>
        <taxon>Mycosphaerellales</taxon>
        <taxon>Teratosphaeriaceae</taxon>
        <taxon>Hortaea</taxon>
    </lineage>
</organism>
<dbReference type="GO" id="GO:0051604">
    <property type="term" value="P:protein maturation"/>
    <property type="evidence" value="ECO:0007669"/>
    <property type="project" value="InterPro"/>
</dbReference>
<feature type="non-terminal residue" evidence="3">
    <location>
        <position position="1"/>
    </location>
</feature>
<protein>
    <recommendedName>
        <fullName evidence="5">Bola-like protein</fullName>
    </recommendedName>
</protein>
<dbReference type="GO" id="GO:0005829">
    <property type="term" value="C:cytosol"/>
    <property type="evidence" value="ECO:0007669"/>
    <property type="project" value="TreeGrafter"/>
</dbReference>
<evidence type="ECO:0000256" key="1">
    <source>
        <dbReference type="RuleBase" id="RU003860"/>
    </source>
</evidence>
<evidence type="ECO:0000256" key="2">
    <source>
        <dbReference type="SAM" id="MobiDB-lite"/>
    </source>
</evidence>
<dbReference type="GO" id="GO:0006879">
    <property type="term" value="P:intracellular iron ion homeostasis"/>
    <property type="evidence" value="ECO:0007669"/>
    <property type="project" value="InterPro"/>
</dbReference>
<accession>A0A3M7E567</accession>
<dbReference type="Gene3D" id="3.10.20.90">
    <property type="entry name" value="Phosphatidylinositol 3-kinase Catalytic Subunit, Chain A, domain 1"/>
    <property type="match status" value="1"/>
</dbReference>
<dbReference type="GO" id="GO:0005634">
    <property type="term" value="C:nucleus"/>
    <property type="evidence" value="ECO:0007669"/>
    <property type="project" value="TreeGrafter"/>
</dbReference>
<dbReference type="SUPFAM" id="SSF82657">
    <property type="entry name" value="BolA-like"/>
    <property type="match status" value="1"/>
</dbReference>
<comment type="caution">
    <text evidence="3">The sequence shown here is derived from an EMBL/GenBank/DDBJ whole genome shotgun (WGS) entry which is preliminary data.</text>
</comment>
<dbReference type="InterPro" id="IPR036065">
    <property type="entry name" value="BolA-like_sf"/>
</dbReference>
<dbReference type="VEuPathDB" id="FungiDB:BTJ68_13107"/>
<reference evidence="3 4" key="1">
    <citation type="journal article" date="2018" name="BMC Genomics">
        <title>Genomic evidence for intraspecific hybridization in a clonal and extremely halotolerant yeast.</title>
        <authorList>
            <person name="Gostincar C."/>
            <person name="Stajich J.E."/>
            <person name="Zupancic J."/>
            <person name="Zalar P."/>
            <person name="Gunde-Cimerman N."/>
        </authorList>
    </citation>
    <scope>NUCLEOTIDE SEQUENCE [LARGE SCALE GENOMIC DNA]</scope>
    <source>
        <strain evidence="3 4">EXF-2682</strain>
    </source>
</reference>